<comment type="catalytic activity">
    <reaction evidence="15">
        <text>Couples ATP hydrolysis with the unwinding of duplex DNA by translocating in the 3'-5' direction.</text>
        <dbReference type="EC" id="5.6.2.4"/>
    </reaction>
</comment>
<dbReference type="FunFam" id="3.40.50.300:FF:000296">
    <property type="entry name" value="ATP-dependent DNA helicase RecQ"/>
    <property type="match status" value="1"/>
</dbReference>
<dbReference type="Pfam" id="PF00570">
    <property type="entry name" value="HRDC"/>
    <property type="match status" value="1"/>
</dbReference>
<keyword evidence="5" id="KW-0547">Nucleotide-binding</keyword>
<gene>
    <name evidence="20" type="ORF">SAMN02583745_01712</name>
</gene>
<dbReference type="Pfam" id="PF09382">
    <property type="entry name" value="RQC"/>
    <property type="match status" value="1"/>
</dbReference>
<keyword evidence="21" id="KW-1185">Reference proteome</keyword>
<reference evidence="20" key="1">
    <citation type="submission" date="2016-10" db="EMBL/GenBank/DDBJ databases">
        <authorList>
            <person name="de Groot N.N."/>
        </authorList>
    </citation>
    <scope>NUCLEOTIDE SEQUENCE [LARGE SCALE GENOMIC DNA]</scope>
    <source>
        <strain evidence="20">DSM 18579</strain>
    </source>
</reference>
<dbReference type="FunFam" id="3.40.50.300:FF:000156">
    <property type="entry name" value="ATP-dependent DNA helicase recQ"/>
    <property type="match status" value="1"/>
</dbReference>
<dbReference type="Pfam" id="PF16124">
    <property type="entry name" value="RecQ_Zn_bind"/>
    <property type="match status" value="1"/>
</dbReference>
<dbReference type="SMART" id="SM00956">
    <property type="entry name" value="RQC"/>
    <property type="match status" value="1"/>
</dbReference>
<keyword evidence="12" id="KW-0233">DNA recombination</keyword>
<dbReference type="SUPFAM" id="SSF52540">
    <property type="entry name" value="P-loop containing nucleoside triphosphate hydrolases"/>
    <property type="match status" value="1"/>
</dbReference>
<dbReference type="NCBIfam" id="TIGR01389">
    <property type="entry name" value="recQ"/>
    <property type="match status" value="1"/>
</dbReference>
<dbReference type="PANTHER" id="PTHR13710:SF105">
    <property type="entry name" value="ATP-DEPENDENT DNA HELICASE Q1"/>
    <property type="match status" value="1"/>
</dbReference>
<evidence type="ECO:0000259" key="19">
    <source>
        <dbReference type="PROSITE" id="PS51194"/>
    </source>
</evidence>
<keyword evidence="8 20" id="KW-0347">Helicase</keyword>
<keyword evidence="4" id="KW-0479">Metal-binding</keyword>
<dbReference type="GO" id="GO:0006310">
    <property type="term" value="P:DNA recombination"/>
    <property type="evidence" value="ECO:0007669"/>
    <property type="project" value="UniProtKB-UniRule"/>
</dbReference>
<dbReference type="GO" id="GO:0016787">
    <property type="term" value="F:hydrolase activity"/>
    <property type="evidence" value="ECO:0007669"/>
    <property type="project" value="UniProtKB-KW"/>
</dbReference>
<dbReference type="Gene3D" id="1.10.10.10">
    <property type="entry name" value="Winged helix-like DNA-binding domain superfamily/Winged helix DNA-binding domain"/>
    <property type="match status" value="1"/>
</dbReference>
<dbReference type="GO" id="GO:0005524">
    <property type="term" value="F:ATP binding"/>
    <property type="evidence" value="ECO:0007669"/>
    <property type="project" value="UniProtKB-KW"/>
</dbReference>
<dbReference type="InterPro" id="IPR018982">
    <property type="entry name" value="RQC_domain"/>
</dbReference>
<dbReference type="InterPro" id="IPR036390">
    <property type="entry name" value="WH_DNA-bd_sf"/>
</dbReference>
<dbReference type="InterPro" id="IPR036388">
    <property type="entry name" value="WH-like_DNA-bd_sf"/>
</dbReference>
<evidence type="ECO:0000256" key="3">
    <source>
        <dbReference type="ARBA" id="ARBA00005446"/>
    </source>
</evidence>
<dbReference type="Pfam" id="PF00270">
    <property type="entry name" value="DEAD"/>
    <property type="match status" value="1"/>
</dbReference>
<feature type="domain" description="HRDC" evidence="17">
    <location>
        <begin position="571"/>
        <end position="647"/>
    </location>
</feature>
<dbReference type="SUPFAM" id="SSF47819">
    <property type="entry name" value="HRDC-like"/>
    <property type="match status" value="1"/>
</dbReference>
<dbReference type="NCBIfam" id="TIGR00614">
    <property type="entry name" value="recQ_fam"/>
    <property type="match status" value="1"/>
</dbReference>
<feature type="domain" description="Helicase C-terminal" evidence="19">
    <location>
        <begin position="254"/>
        <end position="401"/>
    </location>
</feature>
<dbReference type="InterPro" id="IPR027417">
    <property type="entry name" value="P-loop_NTPase"/>
</dbReference>
<dbReference type="SMART" id="SM00490">
    <property type="entry name" value="HELICc"/>
    <property type="match status" value="1"/>
</dbReference>
<dbReference type="Gene3D" id="3.40.50.300">
    <property type="entry name" value="P-loop containing nucleotide triphosphate hydrolases"/>
    <property type="match status" value="2"/>
</dbReference>
<dbReference type="CDD" id="cd18794">
    <property type="entry name" value="SF2_C_RecQ"/>
    <property type="match status" value="1"/>
</dbReference>
<evidence type="ECO:0000256" key="4">
    <source>
        <dbReference type="ARBA" id="ARBA00022723"/>
    </source>
</evidence>
<dbReference type="GO" id="GO:0005737">
    <property type="term" value="C:cytoplasm"/>
    <property type="evidence" value="ECO:0007669"/>
    <property type="project" value="TreeGrafter"/>
</dbReference>
<evidence type="ECO:0000313" key="21">
    <source>
        <dbReference type="Proteomes" id="UP000242642"/>
    </source>
</evidence>
<dbReference type="InterPro" id="IPR006293">
    <property type="entry name" value="DNA_helicase_ATP-dep_RecQ_bac"/>
</dbReference>
<dbReference type="GO" id="GO:0006260">
    <property type="term" value="P:DNA replication"/>
    <property type="evidence" value="ECO:0007669"/>
    <property type="project" value="InterPro"/>
</dbReference>
<dbReference type="EMBL" id="FOHV01000012">
    <property type="protein sequence ID" value="SET22554.1"/>
    <property type="molecule type" value="Genomic_DNA"/>
</dbReference>
<evidence type="ECO:0000256" key="12">
    <source>
        <dbReference type="ARBA" id="ARBA00023172"/>
    </source>
</evidence>
<dbReference type="InterPro" id="IPR011545">
    <property type="entry name" value="DEAD/DEAH_box_helicase_dom"/>
</dbReference>
<dbReference type="GO" id="GO:0043138">
    <property type="term" value="F:3'-5' DNA helicase activity"/>
    <property type="evidence" value="ECO:0007669"/>
    <property type="project" value="UniProtKB-EC"/>
</dbReference>
<evidence type="ECO:0000256" key="2">
    <source>
        <dbReference type="ARBA" id="ARBA00001947"/>
    </source>
</evidence>
<evidence type="ECO:0000259" key="17">
    <source>
        <dbReference type="PROSITE" id="PS50967"/>
    </source>
</evidence>
<dbReference type="FunFam" id="1.10.10.10:FF:000175">
    <property type="entry name" value="ATP-dependent DNA helicase RecQ"/>
    <property type="match status" value="1"/>
</dbReference>
<dbReference type="AlphaFoldDB" id="A0A1I0CSQ0"/>
<evidence type="ECO:0000256" key="6">
    <source>
        <dbReference type="ARBA" id="ARBA00022763"/>
    </source>
</evidence>
<dbReference type="PANTHER" id="PTHR13710">
    <property type="entry name" value="DNA HELICASE RECQ FAMILY MEMBER"/>
    <property type="match status" value="1"/>
</dbReference>
<dbReference type="InterPro" id="IPR032284">
    <property type="entry name" value="RecQ_Zn-bd"/>
</dbReference>
<evidence type="ECO:0000256" key="10">
    <source>
        <dbReference type="ARBA" id="ARBA00022840"/>
    </source>
</evidence>
<dbReference type="InterPro" id="IPR001650">
    <property type="entry name" value="Helicase_C-like"/>
</dbReference>
<protein>
    <recommendedName>
        <fullName evidence="16">DNA helicase RecQ</fullName>
        <ecNumber evidence="16">5.6.2.4</ecNumber>
    </recommendedName>
</protein>
<dbReference type="Pfam" id="PF00271">
    <property type="entry name" value="Helicase_C"/>
    <property type="match status" value="1"/>
</dbReference>
<dbReference type="SUPFAM" id="SSF46785">
    <property type="entry name" value="Winged helix' DNA-binding domain"/>
    <property type="match status" value="1"/>
</dbReference>
<keyword evidence="13" id="KW-0234">DNA repair</keyword>
<sequence length="647" mass="73586">MHRFCSNLIVLITHNRVLNVQNLQAVNRPTTLENEIDSEIKKHAISILTSIFGYNEFRTGQFEIIKNVITKQDSLVIMPTGGGKSLCYQIPALMLDGFALIVSPLISLMKDQVDQLRINGVKAACYNSAMTKEEQFNVMQECKQGRIKLLYVSPERLMSDFFLSWLKQMPISFVAVDEAHCISQWGHDFRPEYRLIGQLKAWLGTIPIMGLTATADEVTRNDIITKLALQNPLVSISSFDRPNIRYVVVDKNKPIDQLIRLIKQQQGKHGIVYCGSRKKTEEIAGKLSEKGISADFYHAGLELEKRFAVQEAFQRDDLQVVVATVAFGMGINKSNVRFVVHYDIPRNIESYYQETGRAGRDGVNAEAILFYEPRDIVWLRQVVEEKPDDIKPIEKHKLNAMAAFAESLTCRRVVLLNYFGENRQEPCGNCDICLSPPKKYDGLVDAQKVLSAIYKTGQRFGLNYISEILRGEATSRNRERGHDKLTVFGIGKTESDEHWLSVMRQLIHQGYIVQNPFSSFAMQLTEASRPILRAEQQLFLAKPRLAIETINSKTKFNKKDASQNQYDDRSVSYDKALFAKLKHMRKKIADEQGCAPYMILNDKTLIEISHIMPTTLNELRQISGIGDSKLSLYGDLLISQIKKHLSR</sequence>
<dbReference type="InterPro" id="IPR002121">
    <property type="entry name" value="HRDC_dom"/>
</dbReference>
<evidence type="ECO:0000313" key="20">
    <source>
        <dbReference type="EMBL" id="SET22554.1"/>
    </source>
</evidence>
<dbReference type="PROSITE" id="PS51192">
    <property type="entry name" value="HELICASE_ATP_BIND_1"/>
    <property type="match status" value="1"/>
</dbReference>
<dbReference type="EC" id="5.6.2.4" evidence="16"/>
<feature type="domain" description="Helicase ATP-binding" evidence="18">
    <location>
        <begin position="65"/>
        <end position="233"/>
    </location>
</feature>
<evidence type="ECO:0000256" key="13">
    <source>
        <dbReference type="ARBA" id="ARBA00023204"/>
    </source>
</evidence>
<evidence type="ECO:0000256" key="7">
    <source>
        <dbReference type="ARBA" id="ARBA00022801"/>
    </source>
</evidence>
<evidence type="ECO:0000256" key="5">
    <source>
        <dbReference type="ARBA" id="ARBA00022741"/>
    </source>
</evidence>
<dbReference type="GO" id="GO:0009378">
    <property type="term" value="F:four-way junction helicase activity"/>
    <property type="evidence" value="ECO:0007669"/>
    <property type="project" value="TreeGrafter"/>
</dbReference>
<accession>A0A1I0CSQ0</accession>
<dbReference type="SMART" id="SM00341">
    <property type="entry name" value="HRDC"/>
    <property type="match status" value="1"/>
</dbReference>
<comment type="cofactor">
    <cofactor evidence="2">
        <name>Zn(2+)</name>
        <dbReference type="ChEBI" id="CHEBI:29105"/>
    </cofactor>
</comment>
<dbReference type="GO" id="GO:0046872">
    <property type="term" value="F:metal ion binding"/>
    <property type="evidence" value="ECO:0007669"/>
    <property type="project" value="UniProtKB-KW"/>
</dbReference>
<dbReference type="GO" id="GO:0043590">
    <property type="term" value="C:bacterial nucleoid"/>
    <property type="evidence" value="ECO:0007669"/>
    <property type="project" value="TreeGrafter"/>
</dbReference>
<dbReference type="OrthoDB" id="9760034at2"/>
<keyword evidence="10" id="KW-0067">ATP-binding</keyword>
<dbReference type="Gene3D" id="1.10.150.80">
    <property type="entry name" value="HRDC domain"/>
    <property type="match status" value="1"/>
</dbReference>
<keyword evidence="14" id="KW-0413">Isomerase</keyword>
<organism evidence="20 21">
    <name type="scientific">Thorsellia anophelis DSM 18579</name>
    <dbReference type="NCBI Taxonomy" id="1123402"/>
    <lineage>
        <taxon>Bacteria</taxon>
        <taxon>Pseudomonadati</taxon>
        <taxon>Pseudomonadota</taxon>
        <taxon>Gammaproteobacteria</taxon>
        <taxon>Enterobacterales</taxon>
        <taxon>Thorselliaceae</taxon>
        <taxon>Thorsellia</taxon>
    </lineage>
</organism>
<dbReference type="GO" id="GO:0030894">
    <property type="term" value="C:replisome"/>
    <property type="evidence" value="ECO:0007669"/>
    <property type="project" value="TreeGrafter"/>
</dbReference>
<dbReference type="STRING" id="1123402.SAMN02583745_01712"/>
<evidence type="ECO:0000256" key="15">
    <source>
        <dbReference type="ARBA" id="ARBA00034617"/>
    </source>
</evidence>
<keyword evidence="7" id="KW-0378">Hydrolase</keyword>
<dbReference type="InterPro" id="IPR004589">
    <property type="entry name" value="DNA_helicase_ATP-dep_RecQ"/>
</dbReference>
<evidence type="ECO:0000256" key="14">
    <source>
        <dbReference type="ARBA" id="ARBA00023235"/>
    </source>
</evidence>
<keyword evidence="11" id="KW-0238">DNA-binding</keyword>
<dbReference type="SMART" id="SM00487">
    <property type="entry name" value="DEXDc"/>
    <property type="match status" value="1"/>
</dbReference>
<dbReference type="PROSITE" id="PS50967">
    <property type="entry name" value="HRDC"/>
    <property type="match status" value="1"/>
</dbReference>
<dbReference type="GO" id="GO:0003677">
    <property type="term" value="F:DNA binding"/>
    <property type="evidence" value="ECO:0007669"/>
    <property type="project" value="UniProtKB-KW"/>
</dbReference>
<evidence type="ECO:0000256" key="1">
    <source>
        <dbReference type="ARBA" id="ARBA00001946"/>
    </source>
</evidence>
<evidence type="ECO:0000256" key="9">
    <source>
        <dbReference type="ARBA" id="ARBA00022833"/>
    </source>
</evidence>
<dbReference type="InterPro" id="IPR014001">
    <property type="entry name" value="Helicase_ATP-bd"/>
</dbReference>
<dbReference type="PROSITE" id="PS51194">
    <property type="entry name" value="HELICASE_CTER"/>
    <property type="match status" value="1"/>
</dbReference>
<comment type="similarity">
    <text evidence="3">Belongs to the helicase family. RecQ subfamily.</text>
</comment>
<dbReference type="GO" id="GO:0006281">
    <property type="term" value="P:DNA repair"/>
    <property type="evidence" value="ECO:0007669"/>
    <property type="project" value="UniProtKB-KW"/>
</dbReference>
<evidence type="ECO:0000259" key="18">
    <source>
        <dbReference type="PROSITE" id="PS51192"/>
    </source>
</evidence>
<dbReference type="InterPro" id="IPR044876">
    <property type="entry name" value="HRDC_dom_sf"/>
</dbReference>
<dbReference type="Proteomes" id="UP000242642">
    <property type="component" value="Unassembled WGS sequence"/>
</dbReference>
<name>A0A1I0CSQ0_9GAMM</name>
<dbReference type="InterPro" id="IPR010997">
    <property type="entry name" value="HRDC-like_sf"/>
</dbReference>
<comment type="cofactor">
    <cofactor evidence="1">
        <name>Mg(2+)</name>
        <dbReference type="ChEBI" id="CHEBI:18420"/>
    </cofactor>
</comment>
<evidence type="ECO:0000256" key="11">
    <source>
        <dbReference type="ARBA" id="ARBA00023125"/>
    </source>
</evidence>
<keyword evidence="9" id="KW-0862">Zinc</keyword>
<evidence type="ECO:0000256" key="8">
    <source>
        <dbReference type="ARBA" id="ARBA00022806"/>
    </source>
</evidence>
<evidence type="ECO:0000256" key="16">
    <source>
        <dbReference type="NCBIfam" id="TIGR01389"/>
    </source>
</evidence>
<dbReference type="CDD" id="cd17920">
    <property type="entry name" value="DEXHc_RecQ"/>
    <property type="match status" value="1"/>
</dbReference>
<keyword evidence="6" id="KW-0227">DNA damage</keyword>
<proteinExistence type="inferred from homology"/>
<dbReference type="GO" id="GO:0009432">
    <property type="term" value="P:SOS response"/>
    <property type="evidence" value="ECO:0007669"/>
    <property type="project" value="UniProtKB-UniRule"/>
</dbReference>